<name>A0AA38JGZ0_9AGAR</name>
<organism evidence="3 4">
    <name type="scientific">Lentinula guzmanii</name>
    <dbReference type="NCBI Taxonomy" id="2804957"/>
    <lineage>
        <taxon>Eukaryota</taxon>
        <taxon>Fungi</taxon>
        <taxon>Dikarya</taxon>
        <taxon>Basidiomycota</taxon>
        <taxon>Agaricomycotina</taxon>
        <taxon>Agaricomycetes</taxon>
        <taxon>Agaricomycetidae</taxon>
        <taxon>Agaricales</taxon>
        <taxon>Marasmiineae</taxon>
        <taxon>Omphalotaceae</taxon>
        <taxon>Lentinula</taxon>
    </lineage>
</organism>
<reference evidence="3" key="2">
    <citation type="journal article" date="2023" name="Proc. Natl. Acad. Sci. U.S.A.">
        <title>A global phylogenomic analysis of the shiitake genus Lentinula.</title>
        <authorList>
            <person name="Sierra-Patev S."/>
            <person name="Min B."/>
            <person name="Naranjo-Ortiz M."/>
            <person name="Looney B."/>
            <person name="Konkel Z."/>
            <person name="Slot J.C."/>
            <person name="Sakamoto Y."/>
            <person name="Steenwyk J.L."/>
            <person name="Rokas A."/>
            <person name="Carro J."/>
            <person name="Camarero S."/>
            <person name="Ferreira P."/>
            <person name="Molpeceres G."/>
            <person name="Ruiz-Duenas F.J."/>
            <person name="Serrano A."/>
            <person name="Henrissat B."/>
            <person name="Drula E."/>
            <person name="Hughes K.W."/>
            <person name="Mata J.L."/>
            <person name="Ishikawa N.K."/>
            <person name="Vargas-Isla R."/>
            <person name="Ushijima S."/>
            <person name="Smith C.A."/>
            <person name="Donoghue J."/>
            <person name="Ahrendt S."/>
            <person name="Andreopoulos W."/>
            <person name="He G."/>
            <person name="LaButti K."/>
            <person name="Lipzen A."/>
            <person name="Ng V."/>
            <person name="Riley R."/>
            <person name="Sandor L."/>
            <person name="Barry K."/>
            <person name="Martinez A.T."/>
            <person name="Xiao Y."/>
            <person name="Gibbons J.G."/>
            <person name="Terashima K."/>
            <person name="Grigoriev I.V."/>
            <person name="Hibbett D."/>
        </authorList>
    </citation>
    <scope>NUCLEOTIDE SEQUENCE</scope>
    <source>
        <strain evidence="3">ET3784</strain>
    </source>
</reference>
<dbReference type="SMART" id="SM00668">
    <property type="entry name" value="CTLH"/>
    <property type="match status" value="1"/>
</dbReference>
<dbReference type="AlphaFoldDB" id="A0AA38JGZ0"/>
<comment type="caution">
    <text evidence="3">The sequence shown here is derived from an EMBL/GenBank/DDBJ whole genome shotgun (WGS) entry which is preliminary data.</text>
</comment>
<sequence>MTSKVDVEGAFLFEQPFARVPYENYRKVFRSSQKHLEREYGAIQSAAEDVSTSVKTGTVKRDEIASAINEMISRMEMLKRKLSDLHDSAGKPTQDVIRERLQHMATLENFNSTTQVEYTEWADQRLDRWLVDWCLRHGKEKTARRIAREKDIEVLVDLDLFSDIRRIEGALSEHSCTEALAWCSENKASLRKVKNTLEFELRLQEYIELCRSNKKLEAISYLRKHFISWWDTHLVHIQQASGLLAFSSETTCRPYMRLYDPLRWNTLIESFRRSIYTLNTLPSEPLLNLALYAGLASLKLPACYEHSTKNVDCPVCDGETGSGFAVQGMGLGKLAEEVPSSYHANSTIVCYITKKIMDADNMPMAFPSNGYVYSREAMEEMAARNNGIVTCPRTGVSCSFTELRKVFIS</sequence>
<dbReference type="PROSITE" id="PS50897">
    <property type="entry name" value="CTLH"/>
    <property type="match status" value="1"/>
</dbReference>
<gene>
    <name evidence="3" type="ORF">DFJ43DRAFT_523053</name>
</gene>
<accession>A0AA38JGZ0</accession>
<dbReference type="SUPFAM" id="SSF57850">
    <property type="entry name" value="RING/U-box"/>
    <property type="match status" value="1"/>
</dbReference>
<evidence type="ECO:0000313" key="3">
    <source>
        <dbReference type="EMBL" id="KAJ3736732.1"/>
    </source>
</evidence>
<dbReference type="GO" id="GO:0043161">
    <property type="term" value="P:proteasome-mediated ubiquitin-dependent protein catabolic process"/>
    <property type="evidence" value="ECO:0007669"/>
    <property type="project" value="InterPro"/>
</dbReference>
<dbReference type="CDD" id="cd16659">
    <property type="entry name" value="RING-Ubox_Emp"/>
    <property type="match status" value="1"/>
</dbReference>
<reference evidence="3" key="1">
    <citation type="submission" date="2022-08" db="EMBL/GenBank/DDBJ databases">
        <authorList>
            <consortium name="DOE Joint Genome Institute"/>
            <person name="Min B."/>
            <person name="Sierra-Patev S."/>
            <person name="Naranjo-Ortiz M."/>
            <person name="Looney B."/>
            <person name="Konkel Z."/>
            <person name="Slot J.C."/>
            <person name="Sakamoto Y."/>
            <person name="Steenwyk J.L."/>
            <person name="Rokas A."/>
            <person name="Carro J."/>
            <person name="Camarero S."/>
            <person name="Ferreira P."/>
            <person name="Molpeceres G."/>
            <person name="Ruiz-duenas F.J."/>
            <person name="Serrano A."/>
            <person name="Henrissat B."/>
            <person name="Drula E."/>
            <person name="Hughes K.W."/>
            <person name="Mata J.L."/>
            <person name="Ishikawa N.K."/>
            <person name="Vargas-Isla R."/>
            <person name="Ushijima S."/>
            <person name="Smith C.A."/>
            <person name="Ahrendt S."/>
            <person name="Andreopoulos W."/>
            <person name="He G."/>
            <person name="LaButti K."/>
            <person name="Lipzen A."/>
            <person name="Ng V."/>
            <person name="Riley R."/>
            <person name="Sandor L."/>
            <person name="Barry K."/>
            <person name="Martinez A.T."/>
            <person name="Xiao Y."/>
            <person name="Gibbons J.G."/>
            <person name="Terashima K."/>
            <person name="Hibbett D.S."/>
            <person name="Grigoriev I.V."/>
        </authorList>
    </citation>
    <scope>NUCLEOTIDE SEQUENCE</scope>
    <source>
        <strain evidence="3">ET3784</strain>
    </source>
</reference>
<dbReference type="InterPro" id="IPR013144">
    <property type="entry name" value="CRA_dom"/>
</dbReference>
<evidence type="ECO:0000259" key="2">
    <source>
        <dbReference type="PROSITE" id="PS50897"/>
    </source>
</evidence>
<dbReference type="Pfam" id="PF10607">
    <property type="entry name" value="CTLH"/>
    <property type="match status" value="1"/>
</dbReference>
<dbReference type="SMART" id="SM00757">
    <property type="entry name" value="CRA"/>
    <property type="match status" value="1"/>
</dbReference>
<dbReference type="EMBL" id="JANVFO010000004">
    <property type="protein sequence ID" value="KAJ3736732.1"/>
    <property type="molecule type" value="Genomic_DNA"/>
</dbReference>
<proteinExistence type="inferred from homology"/>
<dbReference type="GO" id="GO:0005634">
    <property type="term" value="C:nucleus"/>
    <property type="evidence" value="ECO:0007669"/>
    <property type="project" value="TreeGrafter"/>
</dbReference>
<evidence type="ECO:0000313" key="4">
    <source>
        <dbReference type="Proteomes" id="UP001176059"/>
    </source>
</evidence>
<dbReference type="PANTHER" id="PTHR12170">
    <property type="entry name" value="MACROPHAGE ERYTHROBLAST ATTACHER-RELATED"/>
    <property type="match status" value="1"/>
</dbReference>
<keyword evidence="4" id="KW-1185">Reference proteome</keyword>
<dbReference type="GO" id="GO:0005737">
    <property type="term" value="C:cytoplasm"/>
    <property type="evidence" value="ECO:0007669"/>
    <property type="project" value="TreeGrafter"/>
</dbReference>
<protein>
    <submittedName>
        <fullName evidence="3">CTLH/CRA C-terminal to lish motif domain-containing protein</fullName>
    </submittedName>
</protein>
<dbReference type="InterPro" id="IPR024964">
    <property type="entry name" value="CTLH/CRA"/>
</dbReference>
<dbReference type="PANTHER" id="PTHR12170:SF2">
    <property type="entry name" value="E3 UBIQUITIN-PROTEIN TRANSFERASE MAEA"/>
    <property type="match status" value="1"/>
</dbReference>
<evidence type="ECO:0000256" key="1">
    <source>
        <dbReference type="ARBA" id="ARBA00010615"/>
    </source>
</evidence>
<dbReference type="GO" id="GO:0034657">
    <property type="term" value="C:GID complex"/>
    <property type="evidence" value="ECO:0007669"/>
    <property type="project" value="TreeGrafter"/>
</dbReference>
<dbReference type="Proteomes" id="UP001176059">
    <property type="component" value="Unassembled WGS sequence"/>
</dbReference>
<dbReference type="InterPro" id="IPR045098">
    <property type="entry name" value="Fyv10_fam"/>
</dbReference>
<feature type="domain" description="CTLH" evidence="2">
    <location>
        <begin position="161"/>
        <end position="217"/>
    </location>
</feature>
<dbReference type="InterPro" id="IPR006595">
    <property type="entry name" value="CTLH_C"/>
</dbReference>
<dbReference type="GO" id="GO:0004842">
    <property type="term" value="F:ubiquitin-protein transferase activity"/>
    <property type="evidence" value="ECO:0007669"/>
    <property type="project" value="InterPro"/>
</dbReference>
<comment type="similarity">
    <text evidence="1">Belongs to the FYV10 family.</text>
</comment>